<comment type="caution">
    <text evidence="2">The sequence shown here is derived from an EMBL/GenBank/DDBJ whole genome shotgun (WGS) entry which is preliminary data.</text>
</comment>
<proteinExistence type="predicted"/>
<feature type="transmembrane region" description="Helical" evidence="1">
    <location>
        <begin position="218"/>
        <end position="235"/>
    </location>
</feature>
<accession>A0A5A7NLQ0</accession>
<keyword evidence="1" id="KW-0812">Transmembrane</keyword>
<reference evidence="2 3" key="1">
    <citation type="submission" date="2019-09" db="EMBL/GenBank/DDBJ databases">
        <title>Arthrobacter zafarii sp. nov., a moderately thermotolerant and halotolerant actinobacterium isolated from Cholistan desert soil of Pakistan.</title>
        <authorList>
            <person name="Amin A."/>
            <person name="Ahmed I."/>
            <person name="Khalid N."/>
            <person name="Schumann P."/>
            <person name="Busse H.J."/>
            <person name="Khan I.U."/>
            <person name="Li S."/>
            <person name="Li W.J."/>
        </authorList>
    </citation>
    <scope>NUCLEOTIDE SEQUENCE [LARGE SCALE GENOMIC DNA]</scope>
    <source>
        <strain evidence="2 3">NCCP-1664</strain>
    </source>
</reference>
<sequence length="245" mass="25961">MLLAAASANLMQDFRSLALLMGAVMAFGVARFCLRPMAGVISRAACLWVVAVALAGTFGYALAKLYATLVGGGYLDEQAEIRLELQGGGSSPLLMLLGGRNEIFYSLRAALEHPILGYGTEPIYAPEIIEAGSTQLLNLGLDQAALSRLATSTVPAHSSIMSSWLEAGILGLLAWVVLIALGLRSITLVNTWNLPIWVLPTFTGLLMIWTATFSPFGATTRFLTAATLTWALWIASNGQSKAKGA</sequence>
<keyword evidence="3" id="KW-1185">Reference proteome</keyword>
<name>A0A5A7NLQ0_9MICC</name>
<protein>
    <submittedName>
        <fullName evidence="2">Uncharacterized protein</fullName>
    </submittedName>
</protein>
<feature type="transmembrane region" description="Helical" evidence="1">
    <location>
        <begin position="194"/>
        <end position="212"/>
    </location>
</feature>
<keyword evidence="1" id="KW-0472">Membrane</keyword>
<dbReference type="EMBL" id="BKDJ01000001">
    <property type="protein sequence ID" value="GER21700.1"/>
    <property type="molecule type" value="Genomic_DNA"/>
</dbReference>
<evidence type="ECO:0000256" key="1">
    <source>
        <dbReference type="SAM" id="Phobius"/>
    </source>
</evidence>
<feature type="transmembrane region" description="Helical" evidence="1">
    <location>
        <begin position="46"/>
        <end position="67"/>
    </location>
</feature>
<feature type="transmembrane region" description="Helical" evidence="1">
    <location>
        <begin position="164"/>
        <end position="182"/>
    </location>
</feature>
<keyword evidence="1" id="KW-1133">Transmembrane helix</keyword>
<dbReference type="AlphaFoldDB" id="A0A5A7NLQ0"/>
<organism evidence="2 3">
    <name type="scientific">Zafaria cholistanensis</name>
    <dbReference type="NCBI Taxonomy" id="1682741"/>
    <lineage>
        <taxon>Bacteria</taxon>
        <taxon>Bacillati</taxon>
        <taxon>Actinomycetota</taxon>
        <taxon>Actinomycetes</taxon>
        <taxon>Micrococcales</taxon>
        <taxon>Micrococcaceae</taxon>
        <taxon>Zafaria</taxon>
    </lineage>
</organism>
<evidence type="ECO:0000313" key="3">
    <source>
        <dbReference type="Proteomes" id="UP000325307"/>
    </source>
</evidence>
<feature type="transmembrane region" description="Helical" evidence="1">
    <location>
        <begin position="16"/>
        <end position="34"/>
    </location>
</feature>
<evidence type="ECO:0000313" key="2">
    <source>
        <dbReference type="EMBL" id="GER21700.1"/>
    </source>
</evidence>
<dbReference type="Proteomes" id="UP000325307">
    <property type="component" value="Unassembled WGS sequence"/>
</dbReference>
<gene>
    <name evidence="2" type="ORF">NCCP1664_01970</name>
</gene>